<gene>
    <name evidence="1" type="ORF">ABB29_09900</name>
</gene>
<sequence length="115" mass="12613">MIKRIQPGQRYSAAVIHGNVAYLAGIVADDDSQDVVGQTRQVLQSIDALLATLGTDKRGILKAEIFLHDIARDYDGMNQAWEEWMDKDHLPARATVQAALSTPEELVEIVITAAV</sequence>
<name>A0A0R0CG56_9GAMM</name>
<dbReference type="STRING" id="344882.ABB29_09900"/>
<dbReference type="PANTHER" id="PTHR47328">
    <property type="match status" value="1"/>
</dbReference>
<dbReference type="InterPro" id="IPR006175">
    <property type="entry name" value="YjgF/YER057c/UK114"/>
</dbReference>
<dbReference type="Gene3D" id="3.30.1330.40">
    <property type="entry name" value="RutC-like"/>
    <property type="match status" value="1"/>
</dbReference>
<reference evidence="1 2" key="1">
    <citation type="submission" date="2015-05" db="EMBL/GenBank/DDBJ databases">
        <title>Genome sequencing and analysis of members of genus Stenotrophomonas.</title>
        <authorList>
            <person name="Patil P.P."/>
            <person name="Midha S."/>
            <person name="Patil P.B."/>
        </authorList>
    </citation>
    <scope>NUCLEOTIDE SEQUENCE [LARGE SCALE GENOMIC DNA]</scope>
    <source>
        <strain evidence="1 2">DSM 21858</strain>
    </source>
</reference>
<accession>A0A0R0CG56</accession>
<dbReference type="Proteomes" id="UP000052052">
    <property type="component" value="Unassembled WGS sequence"/>
</dbReference>
<dbReference type="RefSeq" id="WP_057658608.1">
    <property type="nucleotide sequence ID" value="NZ_LDJL01000011.1"/>
</dbReference>
<dbReference type="InterPro" id="IPR035959">
    <property type="entry name" value="RutC-like_sf"/>
</dbReference>
<proteinExistence type="predicted"/>
<organism evidence="1 2">
    <name type="scientific">Pseudoxanthomonas dokdonensis</name>
    <dbReference type="NCBI Taxonomy" id="344882"/>
    <lineage>
        <taxon>Bacteria</taxon>
        <taxon>Pseudomonadati</taxon>
        <taxon>Pseudomonadota</taxon>
        <taxon>Gammaproteobacteria</taxon>
        <taxon>Lysobacterales</taxon>
        <taxon>Lysobacteraceae</taxon>
        <taxon>Pseudoxanthomonas</taxon>
    </lineage>
</organism>
<dbReference type="PANTHER" id="PTHR47328:SF1">
    <property type="entry name" value="RUTC FAMILY PROTEIN YOAB"/>
    <property type="match status" value="1"/>
</dbReference>
<dbReference type="InterPro" id="IPR035709">
    <property type="entry name" value="YoaB-like"/>
</dbReference>
<dbReference type="CDD" id="cd06150">
    <property type="entry name" value="YjgF_YER057c_UK114_like_2"/>
    <property type="match status" value="1"/>
</dbReference>
<dbReference type="AlphaFoldDB" id="A0A0R0CG56"/>
<dbReference type="PATRIC" id="fig|344882.3.peg.348"/>
<comment type="caution">
    <text evidence="1">The sequence shown here is derived from an EMBL/GenBank/DDBJ whole genome shotgun (WGS) entry which is preliminary data.</text>
</comment>
<evidence type="ECO:0000313" key="2">
    <source>
        <dbReference type="Proteomes" id="UP000052052"/>
    </source>
</evidence>
<keyword evidence="2" id="KW-1185">Reference proteome</keyword>
<dbReference type="Pfam" id="PF01042">
    <property type="entry name" value="Ribonuc_L-PSP"/>
    <property type="match status" value="1"/>
</dbReference>
<dbReference type="SUPFAM" id="SSF55298">
    <property type="entry name" value="YjgF-like"/>
    <property type="match status" value="1"/>
</dbReference>
<dbReference type="EMBL" id="LDJL01000011">
    <property type="protein sequence ID" value="KRG68796.1"/>
    <property type="molecule type" value="Genomic_DNA"/>
</dbReference>
<evidence type="ECO:0000313" key="1">
    <source>
        <dbReference type="EMBL" id="KRG68796.1"/>
    </source>
</evidence>
<protein>
    <submittedName>
        <fullName evidence="1">Aminoacrylate peracid reductase</fullName>
    </submittedName>
</protein>
<dbReference type="OrthoDB" id="6899345at2"/>